<dbReference type="InParanoid" id="M4B501"/>
<dbReference type="InterPro" id="IPR002908">
    <property type="entry name" value="Frataxin/CyaY"/>
</dbReference>
<protein>
    <submittedName>
        <fullName evidence="4">Uncharacterized protein</fullName>
    </submittedName>
</protein>
<evidence type="ECO:0000256" key="2">
    <source>
        <dbReference type="ARBA" id="ARBA00022496"/>
    </source>
</evidence>
<evidence type="ECO:0000256" key="3">
    <source>
        <dbReference type="ARBA" id="ARBA00023004"/>
    </source>
</evidence>
<dbReference type="EnsemblProtists" id="HpaT801351">
    <property type="protein sequence ID" value="HpaP801351"/>
    <property type="gene ID" value="HpaG801351"/>
</dbReference>
<keyword evidence="2" id="KW-0813">Transport</keyword>
<dbReference type="HOGENOM" id="CLU_1848925_0_0_1"/>
<organism evidence="4 5">
    <name type="scientific">Hyaloperonospora arabidopsidis (strain Emoy2)</name>
    <name type="common">Downy mildew agent</name>
    <name type="synonym">Peronospora arabidopsidis</name>
    <dbReference type="NCBI Taxonomy" id="559515"/>
    <lineage>
        <taxon>Eukaryota</taxon>
        <taxon>Sar</taxon>
        <taxon>Stramenopiles</taxon>
        <taxon>Oomycota</taxon>
        <taxon>Peronosporomycetes</taxon>
        <taxon>Peronosporales</taxon>
        <taxon>Peronosporaceae</taxon>
        <taxon>Hyaloperonospora</taxon>
    </lineage>
</organism>
<evidence type="ECO:0000313" key="4">
    <source>
        <dbReference type="EnsemblProtists" id="HpaP801351"/>
    </source>
</evidence>
<dbReference type="Gene3D" id="3.30.920.10">
    <property type="entry name" value="Frataxin/CyaY"/>
    <property type="match status" value="1"/>
</dbReference>
<keyword evidence="5" id="KW-1185">Reference proteome</keyword>
<dbReference type="GO" id="GO:0005737">
    <property type="term" value="C:cytoplasm"/>
    <property type="evidence" value="ECO:0007669"/>
    <property type="project" value="UniProtKB-ARBA"/>
</dbReference>
<dbReference type="InterPro" id="IPR036524">
    <property type="entry name" value="Frataxin/CyaY_sf"/>
</dbReference>
<keyword evidence="3" id="KW-0408">Iron</keyword>
<keyword evidence="2" id="KW-0406">Ion transport</keyword>
<comment type="similarity">
    <text evidence="1">Belongs to the frataxin family.</text>
</comment>
<sequence>MLRRAALSSLRSVSRRAIVQNFKALSTTLQLCKTNGVKAPSHQYPVQVALFSSDVSAPSQQMPEREFVELADETLHEIQNWLDGIEEMLDNSDIMFTQGVLKIDLGEHVVLVGTSTMLKMVTGSTHETKLKVKYKMQSL</sequence>
<dbReference type="EMBL" id="JH598325">
    <property type="status" value="NOT_ANNOTATED_CDS"/>
    <property type="molecule type" value="Genomic_DNA"/>
</dbReference>
<dbReference type="SUPFAM" id="SSF55387">
    <property type="entry name" value="Frataxin/Nqo15-like"/>
    <property type="match status" value="1"/>
</dbReference>
<dbReference type="eggNOG" id="KOG3413">
    <property type="taxonomic scope" value="Eukaryota"/>
</dbReference>
<dbReference type="GO" id="GO:0006826">
    <property type="term" value="P:iron ion transport"/>
    <property type="evidence" value="ECO:0007669"/>
    <property type="project" value="UniProtKB-KW"/>
</dbReference>
<dbReference type="EnsemblProtists" id="HpaT812528">
    <property type="protein sequence ID" value="HpaP812528"/>
    <property type="gene ID" value="HpaG812528"/>
</dbReference>
<dbReference type="VEuPathDB" id="FungiDB:HpaG812528"/>
<evidence type="ECO:0000256" key="1">
    <source>
        <dbReference type="ARBA" id="ARBA00008183"/>
    </source>
</evidence>
<dbReference type="Pfam" id="PF01491">
    <property type="entry name" value="Frataxin_Cyay"/>
    <property type="match status" value="1"/>
</dbReference>
<keyword evidence="2" id="KW-0410">Iron transport</keyword>
<dbReference type="EMBL" id="CU469390">
    <property type="status" value="NOT_ANNOTATED_CDS"/>
    <property type="molecule type" value="Genomic_DNA"/>
</dbReference>
<name>M4B501_HYAAE</name>
<reference evidence="5" key="1">
    <citation type="journal article" date="2010" name="Science">
        <title>Signatures of adaptation to obligate biotrophy in the Hyaloperonospora arabidopsidis genome.</title>
        <authorList>
            <person name="Baxter L."/>
            <person name="Tripathy S."/>
            <person name="Ishaque N."/>
            <person name="Boot N."/>
            <person name="Cabral A."/>
            <person name="Kemen E."/>
            <person name="Thines M."/>
            <person name="Ah-Fong A."/>
            <person name="Anderson R."/>
            <person name="Badejoko W."/>
            <person name="Bittner-Eddy P."/>
            <person name="Boore J.L."/>
            <person name="Chibucos M.C."/>
            <person name="Coates M."/>
            <person name="Dehal P."/>
            <person name="Delehaunty K."/>
            <person name="Dong S."/>
            <person name="Downton P."/>
            <person name="Dumas B."/>
            <person name="Fabro G."/>
            <person name="Fronick C."/>
            <person name="Fuerstenberg S.I."/>
            <person name="Fulton L."/>
            <person name="Gaulin E."/>
            <person name="Govers F."/>
            <person name="Hughes L."/>
            <person name="Humphray S."/>
            <person name="Jiang R.H."/>
            <person name="Judelson H."/>
            <person name="Kamoun S."/>
            <person name="Kyung K."/>
            <person name="Meijer H."/>
            <person name="Minx P."/>
            <person name="Morris P."/>
            <person name="Nelson J."/>
            <person name="Phuntumart V."/>
            <person name="Qutob D."/>
            <person name="Rehmany A."/>
            <person name="Rougon-Cardoso A."/>
            <person name="Ryden P."/>
            <person name="Torto-Alalibo T."/>
            <person name="Studholme D."/>
            <person name="Wang Y."/>
            <person name="Win J."/>
            <person name="Wood J."/>
            <person name="Clifton S.W."/>
            <person name="Rogers J."/>
            <person name="Van den Ackerveken G."/>
            <person name="Jones J.D."/>
            <person name="McDowell J.M."/>
            <person name="Beynon J."/>
            <person name="Tyler B.M."/>
        </authorList>
    </citation>
    <scope>NUCLEOTIDE SEQUENCE [LARGE SCALE GENOMIC DNA]</scope>
    <source>
        <strain evidence="5">Emoy2</strain>
    </source>
</reference>
<evidence type="ECO:0000313" key="5">
    <source>
        <dbReference type="Proteomes" id="UP000011713"/>
    </source>
</evidence>
<accession>M4B501</accession>
<dbReference type="AlphaFoldDB" id="M4B501"/>
<dbReference type="VEuPathDB" id="FungiDB:HpaG801351"/>
<dbReference type="STRING" id="559515.M4B501"/>
<dbReference type="GO" id="GO:0008199">
    <property type="term" value="F:ferric iron binding"/>
    <property type="evidence" value="ECO:0007669"/>
    <property type="project" value="InterPro"/>
</dbReference>
<reference evidence="4" key="2">
    <citation type="submission" date="2015-06" db="UniProtKB">
        <authorList>
            <consortium name="EnsemblProtists"/>
        </authorList>
    </citation>
    <scope>IDENTIFICATION</scope>
    <source>
        <strain evidence="4">Emoy2</strain>
    </source>
</reference>
<dbReference type="Proteomes" id="UP000011713">
    <property type="component" value="Unassembled WGS sequence"/>
</dbReference>
<dbReference type="GO" id="GO:0016226">
    <property type="term" value="P:iron-sulfur cluster assembly"/>
    <property type="evidence" value="ECO:0007669"/>
    <property type="project" value="InterPro"/>
</dbReference>
<proteinExistence type="inferred from homology"/>